<gene>
    <name evidence="4" type="primary">LOC100372289</name>
</gene>
<dbReference type="GeneID" id="100372289"/>
<name>A0ABM0GYT4_SACKO</name>
<evidence type="ECO:0000259" key="2">
    <source>
        <dbReference type="Pfam" id="PF00149"/>
    </source>
</evidence>
<dbReference type="Pfam" id="PF00149">
    <property type="entry name" value="Metallophos"/>
    <property type="match status" value="1"/>
</dbReference>
<dbReference type="SUPFAM" id="SSF56300">
    <property type="entry name" value="Metallo-dependent phosphatases"/>
    <property type="match status" value="1"/>
</dbReference>
<feature type="domain" description="Calcineurin-like phosphoesterase" evidence="2">
    <location>
        <begin position="3"/>
        <end position="197"/>
    </location>
</feature>
<comment type="similarity">
    <text evidence="1">Belongs to the UPF0046 family.</text>
</comment>
<dbReference type="Gene3D" id="3.60.21.10">
    <property type="match status" value="1"/>
</dbReference>
<dbReference type="RefSeq" id="XP_002740401.1">
    <property type="nucleotide sequence ID" value="XM_002740355.1"/>
</dbReference>
<organism evidence="3 4">
    <name type="scientific">Saccoglossus kowalevskii</name>
    <name type="common">Acorn worm</name>
    <dbReference type="NCBI Taxonomy" id="10224"/>
    <lineage>
        <taxon>Eukaryota</taxon>
        <taxon>Metazoa</taxon>
        <taxon>Hemichordata</taxon>
        <taxon>Enteropneusta</taxon>
        <taxon>Harrimaniidae</taxon>
        <taxon>Saccoglossus</taxon>
    </lineage>
</organism>
<dbReference type="InterPro" id="IPR004843">
    <property type="entry name" value="Calcineurin-like_PHP"/>
</dbReference>
<dbReference type="PANTHER" id="PTHR12905:SF0">
    <property type="entry name" value="CALCINEURIN-LIKE PHOSPHOESTERASE DOMAIN-CONTAINING PROTEIN"/>
    <property type="match status" value="1"/>
</dbReference>
<feature type="non-terminal residue" evidence="4">
    <location>
        <position position="1"/>
    </location>
</feature>
<dbReference type="PANTHER" id="PTHR12905">
    <property type="entry name" value="METALLOPHOSPHOESTERASE"/>
    <property type="match status" value="1"/>
</dbReference>
<reference evidence="4" key="1">
    <citation type="submission" date="2025-08" db="UniProtKB">
        <authorList>
            <consortium name="RefSeq"/>
        </authorList>
    </citation>
    <scope>IDENTIFICATION</scope>
    <source>
        <tissue evidence="4">Testes</tissue>
    </source>
</reference>
<sequence>HARFVCISDTHSQTNKMNVLPDGDVLIHAGDFTNVGRPKEVDEFNEWLGKQPFQYKIVIAGNHELTFDQELVKAGTSPVWQSYFRSTSAASVANIHEKLTDCIYLLDEHINILGFNIYGSPWQPEFCDWGFNLPRGEQLLQTWNKIPDDTDILITHGPPIGHGDKTNDSIRAGCVELLSTIQQRVKPKYHIFGHIHEGYGISTDGVTTYINASICTFNYRPTNLPIIFDLPMQKKK</sequence>
<dbReference type="InterPro" id="IPR029052">
    <property type="entry name" value="Metallo-depent_PP-like"/>
</dbReference>
<dbReference type="CDD" id="cd07379">
    <property type="entry name" value="MPP_239FB"/>
    <property type="match status" value="1"/>
</dbReference>
<dbReference type="Proteomes" id="UP000694865">
    <property type="component" value="Unplaced"/>
</dbReference>
<keyword evidence="3" id="KW-1185">Reference proteome</keyword>
<dbReference type="InterPro" id="IPR051693">
    <property type="entry name" value="UPF0046_metallophosphoest"/>
</dbReference>
<accession>A0ABM0GYT4</accession>
<evidence type="ECO:0000313" key="4">
    <source>
        <dbReference type="RefSeq" id="XP_002740401.1"/>
    </source>
</evidence>
<evidence type="ECO:0000313" key="3">
    <source>
        <dbReference type="Proteomes" id="UP000694865"/>
    </source>
</evidence>
<evidence type="ECO:0000256" key="1">
    <source>
        <dbReference type="ARBA" id="ARBA00007993"/>
    </source>
</evidence>
<protein>
    <submittedName>
        <fullName evidence="4">Metallophosphoesterase domain-containing protein 1-like</fullName>
    </submittedName>
</protein>
<proteinExistence type="inferred from homology"/>